<evidence type="ECO:0000256" key="12">
    <source>
        <dbReference type="ARBA" id="ARBA00044347"/>
    </source>
</evidence>
<feature type="transmembrane region" description="Helical" evidence="15">
    <location>
        <begin position="1411"/>
        <end position="1431"/>
    </location>
</feature>
<dbReference type="Pfam" id="PF02210">
    <property type="entry name" value="Laminin_G_2"/>
    <property type="match status" value="6"/>
</dbReference>
<dbReference type="PANTHER" id="PTHR15036:SF51">
    <property type="entry name" value="NEUREXIN-1"/>
    <property type="match status" value="1"/>
</dbReference>
<evidence type="ECO:0000256" key="4">
    <source>
        <dbReference type="ARBA" id="ARBA00022889"/>
    </source>
</evidence>
<evidence type="ECO:0000259" key="18">
    <source>
        <dbReference type="PROSITE" id="PS50026"/>
    </source>
</evidence>
<dbReference type="PANTHER" id="PTHR15036">
    <property type="entry name" value="PIKACHURIN-LIKE PROTEIN"/>
    <property type="match status" value="1"/>
</dbReference>
<evidence type="ECO:0000313" key="19">
    <source>
        <dbReference type="Proteomes" id="UP001652640"/>
    </source>
</evidence>
<evidence type="ECO:0000256" key="3">
    <source>
        <dbReference type="ARBA" id="ARBA00022737"/>
    </source>
</evidence>
<feature type="signal peptide" evidence="16">
    <location>
        <begin position="1"/>
        <end position="25"/>
    </location>
</feature>
<evidence type="ECO:0000256" key="16">
    <source>
        <dbReference type="SAM" id="SignalP"/>
    </source>
</evidence>
<evidence type="ECO:0000256" key="5">
    <source>
        <dbReference type="ARBA" id="ARBA00022989"/>
    </source>
</evidence>
<evidence type="ECO:0000256" key="7">
    <source>
        <dbReference type="ARBA" id="ARBA00023157"/>
    </source>
</evidence>
<dbReference type="CDD" id="cd00054">
    <property type="entry name" value="EGF_CA"/>
    <property type="match status" value="1"/>
</dbReference>
<keyword evidence="7" id="KW-1015">Disulfide bond</keyword>
<evidence type="ECO:0000256" key="9">
    <source>
        <dbReference type="ARBA" id="ARBA00035005"/>
    </source>
</evidence>
<feature type="domain" description="EGF-like" evidence="18">
    <location>
        <begin position="663"/>
        <end position="700"/>
    </location>
</feature>
<evidence type="ECO:0000256" key="8">
    <source>
        <dbReference type="ARBA" id="ARBA00023207"/>
    </source>
</evidence>
<keyword evidence="19" id="KW-1185">Reference proteome</keyword>
<feature type="domain" description="EGF-like" evidence="18">
    <location>
        <begin position="1061"/>
        <end position="1098"/>
    </location>
</feature>
<keyword evidence="16" id="KW-0732">Signal</keyword>
<feature type="domain" description="Laminin G" evidence="17">
    <location>
        <begin position="1104"/>
        <end position="1302"/>
    </location>
</feature>
<feature type="domain" description="Laminin G" evidence="17">
    <location>
        <begin position="467"/>
        <end position="659"/>
    </location>
</feature>
<dbReference type="InterPro" id="IPR050372">
    <property type="entry name" value="Neurexin-related_CASP"/>
</dbReference>
<keyword evidence="13" id="KW-0245">EGF-like domain</keyword>
<feature type="region of interest" description="Disordered" evidence="14">
    <location>
        <begin position="1334"/>
        <end position="1398"/>
    </location>
</feature>
<feature type="domain" description="Laminin G" evidence="17">
    <location>
        <begin position="883"/>
        <end position="1058"/>
    </location>
</feature>
<feature type="domain" description="Laminin G" evidence="17">
    <location>
        <begin position="30"/>
        <end position="217"/>
    </location>
</feature>
<dbReference type="CDD" id="cd00110">
    <property type="entry name" value="LamG"/>
    <property type="match status" value="6"/>
</dbReference>
<dbReference type="PROSITE" id="PS50025">
    <property type="entry name" value="LAM_G_DOMAIN"/>
    <property type="match status" value="6"/>
</dbReference>
<accession>A0ABM4J2L1</accession>
<dbReference type="InterPro" id="IPR003585">
    <property type="entry name" value="Neurexin-like"/>
</dbReference>
<dbReference type="SMART" id="SM00181">
    <property type="entry name" value="EGF"/>
    <property type="match status" value="3"/>
</dbReference>
<feature type="domain" description="EGF-like" evidence="18">
    <location>
        <begin position="219"/>
        <end position="256"/>
    </location>
</feature>
<comment type="similarity">
    <text evidence="1">Belongs to the neurexin family.</text>
</comment>
<organism evidence="19 20">
    <name type="scientific">Odocoileus virginianus</name>
    <name type="common">White-tailed deer</name>
    <dbReference type="NCBI Taxonomy" id="9874"/>
    <lineage>
        <taxon>Eukaryota</taxon>
        <taxon>Metazoa</taxon>
        <taxon>Chordata</taxon>
        <taxon>Craniata</taxon>
        <taxon>Vertebrata</taxon>
        <taxon>Euteleostomi</taxon>
        <taxon>Mammalia</taxon>
        <taxon>Eutheria</taxon>
        <taxon>Laurasiatheria</taxon>
        <taxon>Artiodactyla</taxon>
        <taxon>Ruminantia</taxon>
        <taxon>Pecora</taxon>
        <taxon>Cervidae</taxon>
        <taxon>Odocoileinae</taxon>
        <taxon>Odocoileus</taxon>
    </lineage>
</organism>
<evidence type="ECO:0000256" key="10">
    <source>
        <dbReference type="ARBA" id="ARBA00044151"/>
    </source>
</evidence>
<keyword evidence="8" id="KW-0654">Proteoglycan</keyword>
<comment type="subcellular location">
    <subcellularLocation>
        <location evidence="9">Presynaptic cell membrane</location>
        <topology evidence="9">Single-pass type I membrane protein</topology>
    </subcellularLocation>
</comment>
<evidence type="ECO:0000256" key="11">
    <source>
        <dbReference type="ARBA" id="ARBA00044281"/>
    </source>
</evidence>
<dbReference type="Gene3D" id="2.10.25.10">
    <property type="entry name" value="Laminin"/>
    <property type="match status" value="3"/>
</dbReference>
<evidence type="ECO:0000313" key="20">
    <source>
        <dbReference type="RefSeq" id="XP_070334302.1"/>
    </source>
</evidence>
<dbReference type="InterPro" id="IPR000742">
    <property type="entry name" value="EGF"/>
</dbReference>
<evidence type="ECO:0000256" key="6">
    <source>
        <dbReference type="ARBA" id="ARBA00023136"/>
    </source>
</evidence>
<dbReference type="InterPro" id="IPR013320">
    <property type="entry name" value="ConA-like_dom_sf"/>
</dbReference>
<feature type="chain" id="PRO_5045743458" description="Neurexin-1" evidence="16">
    <location>
        <begin position="26"/>
        <end position="1485"/>
    </location>
</feature>
<evidence type="ECO:0000256" key="2">
    <source>
        <dbReference type="ARBA" id="ARBA00022692"/>
    </source>
</evidence>
<evidence type="ECO:0000259" key="17">
    <source>
        <dbReference type="PROSITE" id="PS50025"/>
    </source>
</evidence>
<dbReference type="Proteomes" id="UP001652640">
    <property type="component" value="Chromosome 2"/>
</dbReference>
<dbReference type="SMART" id="SM00282">
    <property type="entry name" value="LamG"/>
    <property type="match status" value="6"/>
</dbReference>
<proteinExistence type="inferred from homology"/>
<dbReference type="Gene3D" id="2.60.120.200">
    <property type="match status" value="6"/>
</dbReference>
<feature type="region of interest" description="Disordered" evidence="14">
    <location>
        <begin position="199"/>
        <end position="221"/>
    </location>
</feature>
<keyword evidence="8" id="KW-0325">Glycoprotein</keyword>
<keyword evidence="4" id="KW-0130">Cell adhesion</keyword>
<keyword evidence="2 15" id="KW-0812">Transmembrane</keyword>
<dbReference type="InterPro" id="IPR000152">
    <property type="entry name" value="EGF-type_Asp/Asn_hydroxyl_site"/>
</dbReference>
<dbReference type="PROSITE" id="PS50026">
    <property type="entry name" value="EGF_3"/>
    <property type="match status" value="3"/>
</dbReference>
<dbReference type="SMART" id="SM00294">
    <property type="entry name" value="4.1m"/>
    <property type="match status" value="1"/>
</dbReference>
<gene>
    <name evidence="20" type="primary">NRXN1</name>
</gene>
<feature type="domain" description="Laminin G" evidence="17">
    <location>
        <begin position="705"/>
        <end position="869"/>
    </location>
</feature>
<keyword evidence="5 15" id="KW-1133">Transmembrane helix</keyword>
<reference evidence="19" key="1">
    <citation type="journal article" date="2022" name="J. Hered.">
        <title>A De Novo Chromosome-Level Genome Assembly of the White-Tailed Deer, Odocoileus Virginianus.</title>
        <authorList>
            <person name="London E.W."/>
            <person name="Roca A.L."/>
            <person name="Novakofski J.E."/>
            <person name="Mateus-Pinilla N.E."/>
        </authorList>
    </citation>
    <scope>NUCLEOTIDE SEQUENCE [LARGE SCALE GENOMIC DNA]</scope>
</reference>
<dbReference type="RefSeq" id="XP_070334302.1">
    <property type="nucleotide sequence ID" value="XM_070478201.1"/>
</dbReference>
<keyword evidence="8" id="KW-0357">Heparan sulfate</keyword>
<dbReference type="PROSITE" id="PS00010">
    <property type="entry name" value="ASX_HYDROXYL"/>
    <property type="match status" value="1"/>
</dbReference>
<keyword evidence="3" id="KW-0677">Repeat</keyword>
<name>A0ABM4J2L1_ODOVR</name>
<dbReference type="GeneID" id="110136045"/>
<dbReference type="InterPro" id="IPR001791">
    <property type="entry name" value="Laminin_G"/>
</dbReference>
<comment type="caution">
    <text evidence="13">Lacks conserved residue(s) required for the propagation of feature annotation.</text>
</comment>
<evidence type="ECO:0000256" key="13">
    <source>
        <dbReference type="PROSITE-ProRule" id="PRU00076"/>
    </source>
</evidence>
<reference evidence="20" key="2">
    <citation type="submission" date="2025-08" db="UniProtKB">
        <authorList>
            <consortium name="RefSeq"/>
        </authorList>
    </citation>
    <scope>IDENTIFICATION</scope>
    <source>
        <tissue evidence="20">Tongue muscle</tissue>
    </source>
</reference>
<evidence type="ECO:0000256" key="14">
    <source>
        <dbReference type="SAM" id="MobiDB-lite"/>
    </source>
</evidence>
<protein>
    <recommendedName>
        <fullName evidence="10">Neurexin-1</fullName>
    </recommendedName>
    <alternativeName>
        <fullName evidence="12">Neurexin I-alpha</fullName>
    </alternativeName>
    <alternativeName>
        <fullName evidence="11">Neurexin-1-alpha</fullName>
    </alternativeName>
</protein>
<dbReference type="SUPFAM" id="SSF49899">
    <property type="entry name" value="Concanavalin A-like lectins/glucanases"/>
    <property type="match status" value="6"/>
</dbReference>
<feature type="region of interest" description="Disordered" evidence="14">
    <location>
        <begin position="1452"/>
        <end position="1485"/>
    </location>
</feature>
<keyword evidence="6 15" id="KW-0472">Membrane</keyword>
<evidence type="ECO:0000256" key="15">
    <source>
        <dbReference type="SAM" id="Phobius"/>
    </source>
</evidence>
<sequence>MGTALLQRGGCFLLCLSLLLLGCWAELGSGLEFPGAEGQWTRFPKWNACCESEMSFQLKTRSARGLVLYFDDEGFCDFLELILTRGGRLQLSFSIFCAEPATLLTDTPVNDGAWHSVRIRRQFRNTTLFIDQVEAKWVEVKSKRRDMTVFSGLFVGGLPPELRAAALKLTLASVREREPFKGWIRDVRVNSSLALPVDSGEVKLDDEPPNSGGGSPCEGGEEGEGGVCLNGGVCSVVDDQAVCDCSRTGFRGKDCSQGKEEYIATFKGSEYFCYDLSQNPIQSSSDEITLSFKTLQRNGLMLHTGKSADYVNLALKNGAVSLVINLGSGAFEALVEPVNGKFNDNAWHDVKVTRNLRQHSGIGHAMVNKLHCSVTISVDGILTTTGYTQEDYTMLGSDDFFYVGGSPSTADLPGSPVSNNFMGCLKEVVYKNNDVRLELSRLAKQGDPKMKIHGVVAFKCENVATLDPITFETPESFISLPKWNAKKTGSISFDFRTTEPNGLILFSHGKPRHQKDAKHPQMIKVDFFAIEMLDGHLYLLLDMGSGTIKIKALQKKVNDGEWYHVDFQRDGRSGTISVNTLRTPYTAPGESEILDLDDELYLGGLPENKAGLVFPTEVWTALLNYGYVGCIRDLFIDGQSKDIRQMAEVQSTAGVKPSCSRETAKPCLSNPCKNSGMCRDGWNRFVCDCSGTGYLGRSCEREATVLSYDGSMFMKIQLPVVMHTEAEDVSLRFRSQRAYGILMATTSRDSADTLRLELDAGRVKLTVNLGKGPETLFAGYNLNDNEWHTVRVVRRGKSLKLTVDDQQAMTGQMAGDHTRLEFHNIETGIITERRYLSSVPSNFIGHLQSLTFNGMAYIDLCKNGDIDYCELNARFGFRNIIADPVTFKTKSSYVALATLQAYTSMHLFFQFKTTSLDGLILYNSGDGNDFIVVELVKGYLHYVFDLGNGANLIKGSSNKPLNDNQWHNVMISRDTSNLHTVKIDTKITTQITAGARNLDLKSDLYIGGVAKETYKSLPKLVHAKEGFQGCLASVDLNGRLPDLISDALFCNGQIERGCEGPSTTCQEDSCSNQGVCLQQWDGFSCDCSMTSFSGPLCNDPGTTYIFSKGGGQITYKWPPNDRPSTRADRLAIGFSTVQKEAVLVRVDSSSGLGDYLELHIHQGKIGVKFNVGTDDIAIEESNAIINDGKYHVVRFTRSGGNATLQVDSWPVIERYPAGNNDNERLAIARQRIPYRLGRVVDEWLLDKGRQLTIFNSQATIIIGGKEQGQPFQGQLSGLYYNGLKVLNMAAENDANIAIVGNVRLVGEVPSSMTTESTATAMQSEMSTSIMETTTTLASSTARRGKPPTKEPVSQTTDDILVASAECPSDDEDIDPCEPSSGGLANPTRAGGREPYPGSAEVIRESSSTTGMVVGIVAAAALCILILLYAMYKYRNRDEGSYHVDESRNYISNSAQSNGAVVKEKQPSSAKSSNKNKKNKDKEYYV</sequence>
<feature type="domain" description="Laminin G" evidence="17">
    <location>
        <begin position="263"/>
        <end position="460"/>
    </location>
</feature>
<evidence type="ECO:0000256" key="1">
    <source>
        <dbReference type="ARBA" id="ARBA00010241"/>
    </source>
</evidence>